<dbReference type="PANTHER" id="PTHR43304">
    <property type="entry name" value="PHYTOCHROME-LIKE PROTEIN CPH1"/>
    <property type="match status" value="1"/>
</dbReference>
<keyword evidence="3" id="KW-0597">Phosphoprotein</keyword>
<evidence type="ECO:0000313" key="13">
    <source>
        <dbReference type="Proteomes" id="UP000612893"/>
    </source>
</evidence>
<dbReference type="InterPro" id="IPR036890">
    <property type="entry name" value="HATPase_C_sf"/>
</dbReference>
<dbReference type="Pfam" id="PF13426">
    <property type="entry name" value="PAS_9"/>
    <property type="match status" value="2"/>
</dbReference>
<feature type="transmembrane region" description="Helical" evidence="8">
    <location>
        <begin position="64"/>
        <end position="83"/>
    </location>
</feature>
<keyword evidence="13" id="KW-1185">Reference proteome</keyword>
<name>A0A934KC06_9BACT</name>
<evidence type="ECO:0000259" key="11">
    <source>
        <dbReference type="PROSITE" id="PS50113"/>
    </source>
</evidence>
<dbReference type="PROSITE" id="PS50109">
    <property type="entry name" value="HIS_KIN"/>
    <property type="match status" value="1"/>
</dbReference>
<keyword evidence="8" id="KW-0812">Transmembrane</keyword>
<dbReference type="PROSITE" id="PS50113">
    <property type="entry name" value="PAC"/>
    <property type="match status" value="3"/>
</dbReference>
<dbReference type="SUPFAM" id="SSF55874">
    <property type="entry name" value="ATPase domain of HSP90 chaperone/DNA topoisomerase II/histidine kinase"/>
    <property type="match status" value="1"/>
</dbReference>
<dbReference type="InterPro" id="IPR005467">
    <property type="entry name" value="His_kinase_dom"/>
</dbReference>
<reference evidence="12" key="1">
    <citation type="submission" date="2020-10" db="EMBL/GenBank/DDBJ databases">
        <title>Ca. Dormibacterota MAGs.</title>
        <authorList>
            <person name="Montgomery K."/>
        </authorList>
    </citation>
    <scope>NUCLEOTIDE SEQUENCE [LARGE SCALE GENOMIC DNA]</scope>
    <source>
        <strain evidence="12">SC8812_S17_10</strain>
    </source>
</reference>
<dbReference type="Gene3D" id="3.30.565.10">
    <property type="entry name" value="Histidine kinase-like ATPase, C-terminal domain"/>
    <property type="match status" value="1"/>
</dbReference>
<dbReference type="CDD" id="cd00082">
    <property type="entry name" value="HisKA"/>
    <property type="match status" value="1"/>
</dbReference>
<dbReference type="SUPFAM" id="SSF47384">
    <property type="entry name" value="Homodimeric domain of signal transducing histidine kinase"/>
    <property type="match status" value="1"/>
</dbReference>
<evidence type="ECO:0000256" key="4">
    <source>
        <dbReference type="ARBA" id="ARBA00022679"/>
    </source>
</evidence>
<evidence type="ECO:0000256" key="2">
    <source>
        <dbReference type="ARBA" id="ARBA00012438"/>
    </source>
</evidence>
<comment type="catalytic activity">
    <reaction evidence="1">
        <text>ATP + protein L-histidine = ADP + protein N-phospho-L-histidine.</text>
        <dbReference type="EC" id="2.7.13.3"/>
    </reaction>
</comment>
<dbReference type="AlphaFoldDB" id="A0A934KC06"/>
<dbReference type="Pfam" id="PF02518">
    <property type="entry name" value="HATPase_c"/>
    <property type="match status" value="1"/>
</dbReference>
<dbReference type="InterPro" id="IPR003594">
    <property type="entry name" value="HATPase_dom"/>
</dbReference>
<feature type="domain" description="Histidine kinase" evidence="9">
    <location>
        <begin position="500"/>
        <end position="713"/>
    </location>
</feature>
<feature type="transmembrane region" description="Helical" evidence="8">
    <location>
        <begin position="35"/>
        <end position="52"/>
    </location>
</feature>
<evidence type="ECO:0000256" key="5">
    <source>
        <dbReference type="ARBA" id="ARBA00022777"/>
    </source>
</evidence>
<dbReference type="PROSITE" id="PS50112">
    <property type="entry name" value="PAS"/>
    <property type="match status" value="3"/>
</dbReference>
<dbReference type="SMART" id="SM00086">
    <property type="entry name" value="PAC"/>
    <property type="match status" value="3"/>
</dbReference>
<dbReference type="Gene3D" id="1.10.287.130">
    <property type="match status" value="1"/>
</dbReference>
<evidence type="ECO:0000259" key="10">
    <source>
        <dbReference type="PROSITE" id="PS50112"/>
    </source>
</evidence>
<sequence length="735" mass="80849">MLVQALAIIITVPGGRLVAVLTTDGLGDVIFRRTLPLAILIPVLGGALELWGQHQGFYDAEYGIAVLMIGTASLLAVLGWQTARMLTRFDDDRRGMTRHLEKLVEERTAELKASYAHARAVVDTSLVAIVTMDAQGLITGWNPRAQSTFGWAADEVLGRALADTVIPAEHREEHRRRLARYLETGAWPILGQVLELSAVRRDGSEFPIELAITATQAGAGAVTFVAFLRDITDHKVRQEAESERLALLEHAPMAVGKVSREGRVLDVNGTTSEMLGYTREELLSLTTSDVTTQDDVDASRQLYAELAAGGGRSKTLQKRYQRKDGSEFWGELTVAAVRSEDGRLLYFVTMMQNISEQKAREEAESARRALVEHAPLGIERVSLSGQLLDVNPAFCSMLGYTKEELLQLSIAEITSEEEIEATRQLYASIAEGRPARSVLEKTYVRKDGSRFWGELTVAPVRASDGSILYFVTMVKDITERKQRAQELERSNNELEQFAYVASHDLQEPLRMVTSYVQLLARRYRGQLDEDADEFIGYAVDGAARMQTLISDLLLYARVDSKGKELVPTDADAALDAALRNLQGRISETGAEVTRTRLPEVVGDAGQLTQLFQNLVGNALKFQNGAAPKVRVACISERGIVRISIEDNGIGIDPRFADRIFAVFQRLHGRHEYPGNGIGLSICKKIVERHGGEIWVASEPGRGSTFNFTLSAGAPSRPIGTLGQSRPHHPSKEASS</sequence>
<dbReference type="PANTHER" id="PTHR43304:SF1">
    <property type="entry name" value="PAC DOMAIN-CONTAINING PROTEIN"/>
    <property type="match status" value="1"/>
</dbReference>
<dbReference type="NCBIfam" id="TIGR00229">
    <property type="entry name" value="sensory_box"/>
    <property type="match status" value="3"/>
</dbReference>
<feature type="region of interest" description="Disordered" evidence="7">
    <location>
        <begin position="715"/>
        <end position="735"/>
    </location>
</feature>
<dbReference type="Proteomes" id="UP000612893">
    <property type="component" value="Unassembled WGS sequence"/>
</dbReference>
<dbReference type="InterPro" id="IPR013767">
    <property type="entry name" value="PAS_fold"/>
</dbReference>
<keyword evidence="5" id="KW-0418">Kinase</keyword>
<dbReference type="InterPro" id="IPR052162">
    <property type="entry name" value="Sensor_kinase/Photoreceptor"/>
</dbReference>
<dbReference type="EC" id="2.7.13.3" evidence="2"/>
<dbReference type="InterPro" id="IPR001610">
    <property type="entry name" value="PAC"/>
</dbReference>
<feature type="domain" description="PAC" evidence="11">
    <location>
        <begin position="437"/>
        <end position="489"/>
    </location>
</feature>
<feature type="domain" description="PAS" evidence="10">
    <location>
        <begin position="363"/>
        <end position="433"/>
    </location>
</feature>
<feature type="domain" description="PAS" evidence="10">
    <location>
        <begin position="240"/>
        <end position="310"/>
    </location>
</feature>
<accession>A0A934KC06</accession>
<feature type="domain" description="PAS" evidence="10">
    <location>
        <begin position="114"/>
        <end position="185"/>
    </location>
</feature>
<protein>
    <recommendedName>
        <fullName evidence="2">histidine kinase</fullName>
        <ecNumber evidence="2">2.7.13.3</ecNumber>
    </recommendedName>
</protein>
<evidence type="ECO:0000259" key="9">
    <source>
        <dbReference type="PROSITE" id="PS50109"/>
    </source>
</evidence>
<evidence type="ECO:0000256" key="1">
    <source>
        <dbReference type="ARBA" id="ARBA00000085"/>
    </source>
</evidence>
<dbReference type="InterPro" id="IPR036097">
    <property type="entry name" value="HisK_dim/P_sf"/>
</dbReference>
<dbReference type="FunFam" id="3.30.565.10:FF:000006">
    <property type="entry name" value="Sensor histidine kinase WalK"/>
    <property type="match status" value="1"/>
</dbReference>
<feature type="domain" description="PAC" evidence="11">
    <location>
        <begin position="314"/>
        <end position="366"/>
    </location>
</feature>
<dbReference type="InterPro" id="IPR003661">
    <property type="entry name" value="HisK_dim/P_dom"/>
</dbReference>
<dbReference type="Pfam" id="PF00512">
    <property type="entry name" value="HisKA"/>
    <property type="match status" value="1"/>
</dbReference>
<evidence type="ECO:0000256" key="7">
    <source>
        <dbReference type="SAM" id="MobiDB-lite"/>
    </source>
</evidence>
<dbReference type="GO" id="GO:0000155">
    <property type="term" value="F:phosphorelay sensor kinase activity"/>
    <property type="evidence" value="ECO:0007669"/>
    <property type="project" value="InterPro"/>
</dbReference>
<dbReference type="GO" id="GO:0006355">
    <property type="term" value="P:regulation of DNA-templated transcription"/>
    <property type="evidence" value="ECO:0007669"/>
    <property type="project" value="InterPro"/>
</dbReference>
<dbReference type="SMART" id="SM00387">
    <property type="entry name" value="HATPase_c"/>
    <property type="match status" value="1"/>
</dbReference>
<evidence type="ECO:0000256" key="3">
    <source>
        <dbReference type="ARBA" id="ARBA00022553"/>
    </source>
</evidence>
<dbReference type="SUPFAM" id="SSF55785">
    <property type="entry name" value="PYP-like sensor domain (PAS domain)"/>
    <property type="match status" value="3"/>
</dbReference>
<dbReference type="InterPro" id="IPR000014">
    <property type="entry name" value="PAS"/>
</dbReference>
<dbReference type="Pfam" id="PF00989">
    <property type="entry name" value="PAS"/>
    <property type="match status" value="1"/>
</dbReference>
<feature type="domain" description="PAC" evidence="11">
    <location>
        <begin position="192"/>
        <end position="243"/>
    </location>
</feature>
<keyword evidence="4" id="KW-0808">Transferase</keyword>
<dbReference type="InterPro" id="IPR000700">
    <property type="entry name" value="PAS-assoc_C"/>
</dbReference>
<gene>
    <name evidence="12" type="ORF">JF922_23120</name>
</gene>
<dbReference type="PRINTS" id="PR00344">
    <property type="entry name" value="BCTRLSENSOR"/>
</dbReference>
<evidence type="ECO:0000313" key="12">
    <source>
        <dbReference type="EMBL" id="MBJ7600947.1"/>
    </source>
</evidence>
<organism evidence="12 13">
    <name type="scientific">Candidatus Nephthysia bennettiae</name>
    <dbReference type="NCBI Taxonomy" id="3127016"/>
    <lineage>
        <taxon>Bacteria</taxon>
        <taxon>Bacillati</taxon>
        <taxon>Candidatus Dormiibacterota</taxon>
        <taxon>Candidatus Dormibacteria</taxon>
        <taxon>Candidatus Dormibacterales</taxon>
        <taxon>Candidatus Dormibacteraceae</taxon>
        <taxon>Candidatus Nephthysia</taxon>
    </lineage>
</organism>
<evidence type="ECO:0000256" key="6">
    <source>
        <dbReference type="ARBA" id="ARBA00023012"/>
    </source>
</evidence>
<dbReference type="InterPro" id="IPR004358">
    <property type="entry name" value="Sig_transdc_His_kin-like_C"/>
</dbReference>
<keyword evidence="6" id="KW-0902">Two-component regulatory system</keyword>
<keyword evidence="8" id="KW-0472">Membrane</keyword>
<keyword evidence="8" id="KW-1133">Transmembrane helix</keyword>
<dbReference type="EMBL" id="JAEKNR010000230">
    <property type="protein sequence ID" value="MBJ7600947.1"/>
    <property type="molecule type" value="Genomic_DNA"/>
</dbReference>
<dbReference type="SMART" id="SM00091">
    <property type="entry name" value="PAS"/>
    <property type="match status" value="3"/>
</dbReference>
<evidence type="ECO:0000256" key="8">
    <source>
        <dbReference type="SAM" id="Phobius"/>
    </source>
</evidence>
<dbReference type="SMART" id="SM00388">
    <property type="entry name" value="HisKA"/>
    <property type="match status" value="1"/>
</dbReference>
<dbReference type="Gene3D" id="3.30.450.20">
    <property type="entry name" value="PAS domain"/>
    <property type="match status" value="3"/>
</dbReference>
<comment type="caution">
    <text evidence="12">The sequence shown here is derived from an EMBL/GenBank/DDBJ whole genome shotgun (WGS) entry which is preliminary data.</text>
</comment>
<proteinExistence type="predicted"/>
<dbReference type="CDD" id="cd00130">
    <property type="entry name" value="PAS"/>
    <property type="match status" value="3"/>
</dbReference>
<dbReference type="InterPro" id="IPR035965">
    <property type="entry name" value="PAS-like_dom_sf"/>
</dbReference>